<feature type="region of interest" description="Disordered" evidence="1">
    <location>
        <begin position="83"/>
        <end position="103"/>
    </location>
</feature>
<dbReference type="EMBL" id="BOOO01000054">
    <property type="protein sequence ID" value="GII34697.1"/>
    <property type="molecule type" value="Genomic_DNA"/>
</dbReference>
<evidence type="ECO:0000256" key="1">
    <source>
        <dbReference type="SAM" id="MobiDB-lite"/>
    </source>
</evidence>
<evidence type="ECO:0000313" key="3">
    <source>
        <dbReference type="Proteomes" id="UP000650628"/>
    </source>
</evidence>
<evidence type="ECO:0000313" key="2">
    <source>
        <dbReference type="EMBL" id="GII34697.1"/>
    </source>
</evidence>
<sequence length="141" mass="15138">MPGEITHDDLRKRDHPSAGWLVWASPALPGSAHELSAARTHGIIDALANANVMAFADKGYQGASGSVRTPFQTAPIPAEAVTAAEGGEQGARENPCPWRTSHRHAKDLETPAKLRCCPRRSTAIVQAILVLHRVETDRYAG</sequence>
<evidence type="ECO:0008006" key="4">
    <source>
        <dbReference type="Google" id="ProtNLM"/>
    </source>
</evidence>
<reference evidence="2 3" key="1">
    <citation type="submission" date="2021-01" db="EMBL/GenBank/DDBJ databases">
        <title>Whole genome shotgun sequence of Planotetraspora mira NBRC 15435.</title>
        <authorList>
            <person name="Komaki H."/>
            <person name="Tamura T."/>
        </authorList>
    </citation>
    <scope>NUCLEOTIDE SEQUENCE [LARGE SCALE GENOMIC DNA]</scope>
    <source>
        <strain evidence="2 3">NBRC 15435</strain>
    </source>
</reference>
<organism evidence="2 3">
    <name type="scientific">Planotetraspora mira</name>
    <dbReference type="NCBI Taxonomy" id="58121"/>
    <lineage>
        <taxon>Bacteria</taxon>
        <taxon>Bacillati</taxon>
        <taxon>Actinomycetota</taxon>
        <taxon>Actinomycetes</taxon>
        <taxon>Streptosporangiales</taxon>
        <taxon>Streptosporangiaceae</taxon>
        <taxon>Planotetraspora</taxon>
    </lineage>
</organism>
<comment type="caution">
    <text evidence="2">The sequence shown here is derived from an EMBL/GenBank/DDBJ whole genome shotgun (WGS) entry which is preliminary data.</text>
</comment>
<accession>A0A8J3TYS0</accession>
<gene>
    <name evidence="2" type="ORF">Pmi06nite_81390</name>
</gene>
<dbReference type="AlphaFoldDB" id="A0A8J3TYS0"/>
<protein>
    <recommendedName>
        <fullName evidence="4">DDE Tnp4 domain-containing protein</fullName>
    </recommendedName>
</protein>
<name>A0A8J3TYS0_9ACTN</name>
<keyword evidence="3" id="KW-1185">Reference proteome</keyword>
<dbReference type="Proteomes" id="UP000650628">
    <property type="component" value="Unassembled WGS sequence"/>
</dbReference>
<proteinExistence type="predicted"/>